<evidence type="ECO:0000313" key="14">
    <source>
        <dbReference type="Proteomes" id="UP000673447"/>
    </source>
</evidence>
<comment type="similarity">
    <text evidence="8 9">Belongs to the TonB-dependent receptor family.</text>
</comment>
<dbReference type="RefSeq" id="WP_210535776.1">
    <property type="nucleotide sequence ID" value="NZ_JAGKTC010000001.1"/>
</dbReference>
<dbReference type="InterPro" id="IPR037066">
    <property type="entry name" value="Plug_dom_sf"/>
</dbReference>
<evidence type="ECO:0000259" key="12">
    <source>
        <dbReference type="Pfam" id="PF07715"/>
    </source>
</evidence>
<evidence type="ECO:0000256" key="10">
    <source>
        <dbReference type="SAM" id="SignalP"/>
    </source>
</evidence>
<dbReference type="InterPro" id="IPR012910">
    <property type="entry name" value="Plug_dom"/>
</dbReference>
<evidence type="ECO:0000256" key="3">
    <source>
        <dbReference type="ARBA" id="ARBA00022452"/>
    </source>
</evidence>
<evidence type="ECO:0000313" key="13">
    <source>
        <dbReference type="EMBL" id="MBP3983970.1"/>
    </source>
</evidence>
<dbReference type="PROSITE" id="PS52016">
    <property type="entry name" value="TONB_DEPENDENT_REC_3"/>
    <property type="match status" value="1"/>
</dbReference>
<dbReference type="AlphaFoldDB" id="A0A941ATA9"/>
<dbReference type="PANTHER" id="PTHR30069:SF39">
    <property type="entry name" value="BLL6183 PROTEIN"/>
    <property type="match status" value="1"/>
</dbReference>
<protein>
    <submittedName>
        <fullName evidence="13">TonB-dependent receptor</fullName>
    </submittedName>
</protein>
<dbReference type="Proteomes" id="UP000673447">
    <property type="component" value="Unassembled WGS sequence"/>
</dbReference>
<name>A0A941ATA9_9GAMM</name>
<proteinExistence type="inferred from homology"/>
<dbReference type="GO" id="GO:0015344">
    <property type="term" value="F:siderophore uptake transmembrane transporter activity"/>
    <property type="evidence" value="ECO:0007669"/>
    <property type="project" value="TreeGrafter"/>
</dbReference>
<evidence type="ECO:0000256" key="2">
    <source>
        <dbReference type="ARBA" id="ARBA00022448"/>
    </source>
</evidence>
<keyword evidence="5 9" id="KW-0798">TonB box</keyword>
<dbReference type="Gene3D" id="2.170.130.10">
    <property type="entry name" value="TonB-dependent receptor, plug domain"/>
    <property type="match status" value="1"/>
</dbReference>
<evidence type="ECO:0000256" key="9">
    <source>
        <dbReference type="RuleBase" id="RU003357"/>
    </source>
</evidence>
<evidence type="ECO:0000256" key="8">
    <source>
        <dbReference type="PROSITE-ProRule" id="PRU01360"/>
    </source>
</evidence>
<keyword evidence="6 8" id="KW-0472">Membrane</keyword>
<keyword evidence="7 8" id="KW-0998">Cell outer membrane</keyword>
<feature type="signal peptide" evidence="10">
    <location>
        <begin position="1"/>
        <end position="22"/>
    </location>
</feature>
<keyword evidence="10" id="KW-0732">Signal</keyword>
<dbReference type="InterPro" id="IPR039426">
    <property type="entry name" value="TonB-dep_rcpt-like"/>
</dbReference>
<dbReference type="EMBL" id="JAGKTC010000001">
    <property type="protein sequence ID" value="MBP3983970.1"/>
    <property type="molecule type" value="Genomic_DNA"/>
</dbReference>
<dbReference type="CDD" id="cd01347">
    <property type="entry name" value="ligand_gated_channel"/>
    <property type="match status" value="1"/>
</dbReference>
<keyword evidence="14" id="KW-1185">Reference proteome</keyword>
<feature type="chain" id="PRO_5037231389" evidence="10">
    <location>
        <begin position="23"/>
        <end position="763"/>
    </location>
</feature>
<keyword evidence="4 8" id="KW-0812">Transmembrane</keyword>
<feature type="domain" description="TonB-dependent receptor-like beta-barrel" evidence="11">
    <location>
        <begin position="223"/>
        <end position="719"/>
    </location>
</feature>
<keyword evidence="13" id="KW-0675">Receptor</keyword>
<dbReference type="InterPro" id="IPR000531">
    <property type="entry name" value="Beta-barrel_TonB"/>
</dbReference>
<evidence type="ECO:0000259" key="11">
    <source>
        <dbReference type="Pfam" id="PF00593"/>
    </source>
</evidence>
<keyword evidence="2 8" id="KW-0813">Transport</keyword>
<comment type="subcellular location">
    <subcellularLocation>
        <location evidence="1 8">Cell outer membrane</location>
        <topology evidence="1 8">Multi-pass membrane protein</topology>
    </subcellularLocation>
</comment>
<dbReference type="GO" id="GO:0044718">
    <property type="term" value="P:siderophore transmembrane transport"/>
    <property type="evidence" value="ECO:0007669"/>
    <property type="project" value="TreeGrafter"/>
</dbReference>
<dbReference type="Gene3D" id="2.40.170.20">
    <property type="entry name" value="TonB-dependent receptor, beta-barrel domain"/>
    <property type="match status" value="1"/>
</dbReference>
<dbReference type="Pfam" id="PF07715">
    <property type="entry name" value="Plug"/>
    <property type="match status" value="1"/>
</dbReference>
<feature type="domain" description="TonB-dependent receptor plug" evidence="12">
    <location>
        <begin position="56"/>
        <end position="165"/>
    </location>
</feature>
<comment type="caution">
    <text evidence="13">The sequence shown here is derived from an EMBL/GenBank/DDBJ whole genome shotgun (WGS) entry which is preliminary data.</text>
</comment>
<evidence type="ECO:0000256" key="4">
    <source>
        <dbReference type="ARBA" id="ARBA00022692"/>
    </source>
</evidence>
<keyword evidence="3 8" id="KW-1134">Transmembrane beta strand</keyword>
<evidence type="ECO:0000256" key="5">
    <source>
        <dbReference type="ARBA" id="ARBA00023077"/>
    </source>
</evidence>
<evidence type="ECO:0000256" key="7">
    <source>
        <dbReference type="ARBA" id="ARBA00023237"/>
    </source>
</evidence>
<organism evidence="13 14">
    <name type="scientific">Pseudoxanthomonas helianthi</name>
    <dbReference type="NCBI Taxonomy" id="1453541"/>
    <lineage>
        <taxon>Bacteria</taxon>
        <taxon>Pseudomonadati</taxon>
        <taxon>Pseudomonadota</taxon>
        <taxon>Gammaproteobacteria</taxon>
        <taxon>Lysobacterales</taxon>
        <taxon>Lysobacteraceae</taxon>
        <taxon>Pseudoxanthomonas</taxon>
    </lineage>
</organism>
<dbReference type="Pfam" id="PF00593">
    <property type="entry name" value="TonB_dep_Rec_b-barrel"/>
    <property type="match status" value="1"/>
</dbReference>
<dbReference type="GO" id="GO:0009279">
    <property type="term" value="C:cell outer membrane"/>
    <property type="evidence" value="ECO:0007669"/>
    <property type="project" value="UniProtKB-SubCell"/>
</dbReference>
<evidence type="ECO:0000256" key="1">
    <source>
        <dbReference type="ARBA" id="ARBA00004571"/>
    </source>
</evidence>
<reference evidence="13" key="2">
    <citation type="submission" date="2021-03" db="EMBL/GenBank/DDBJ databases">
        <authorList>
            <person name="Cao W."/>
        </authorList>
    </citation>
    <scope>NUCLEOTIDE SEQUENCE</scope>
    <source>
        <strain evidence="13">110414</strain>
    </source>
</reference>
<accession>A0A941ATA9</accession>
<gene>
    <name evidence="13" type="ORF">J5837_05960</name>
</gene>
<sequence>MMLRSWLPLLPLCLLAPENVRAGDAVAGSTPVELDRVRVVGVVPGDGASVPLAHRPYAVRRLDAQAIERMQAGDLTDALRRQMPGVSLNTVQGNPLQPDLQYRGFTASPLLGLPQGMAVYLDGVRLNEAFGDTVNWDLLPLAAIERADLVGGADPVFGLNTLGGALSLHSLDGFEAARTRLDIEGGSFGRRQATLQHGGNSGGFAWYLLADDWGEDGWRDFSASDARRHFGNFSWRGERGRVDLALAQAHSSLNGNGPAPAQLLRDDYDAVFTAPDNTGNELHQAHLRGSFDFTDTVRGNAGVYSRQVDTSSYNGDVADSEVCDDDPAYRCGEDGEPVLDTRGAPVAAAFDAINNLGERRQRMRGGHAQLVFSRPLGERRNQLVVGLETLRAKVRFRSHVEAATLDANRHTSAGSGVEMADAAVDLSATTRSHAFYATDTLWLTPALSLTAALRFNRTRIVLADRSGEDPDLNGRHRFSRLNPALGFAWDVSPALNVYASYGESTRAPTPVELSCADEDAPCKLPNQFIADPPLRQVVARSWEAGLRGDRGEALRWQAGLFRTRNADDILFQTTGGASSNEGFFANVADTRRQGLEASVQGGGERAQWYANYAWLDARFLDGFAETSAHHPDADADGVLQVRRGDRLPGLPRHQLKAGVDVDATATLGFGIDGEWRSGTYLRGDEANRLRRTGGYAVFGAHARWQATPRVSLRLRMDNLFDRRHAGFGALGAPDEVFAGYDDPRFLAPGAPRGAWLGVRFELL</sequence>
<dbReference type="InterPro" id="IPR036942">
    <property type="entry name" value="Beta-barrel_TonB_sf"/>
</dbReference>
<dbReference type="PANTHER" id="PTHR30069">
    <property type="entry name" value="TONB-DEPENDENT OUTER MEMBRANE RECEPTOR"/>
    <property type="match status" value="1"/>
</dbReference>
<evidence type="ECO:0000256" key="6">
    <source>
        <dbReference type="ARBA" id="ARBA00023136"/>
    </source>
</evidence>
<dbReference type="SUPFAM" id="SSF56935">
    <property type="entry name" value="Porins"/>
    <property type="match status" value="1"/>
</dbReference>
<reference evidence="13" key="1">
    <citation type="journal article" date="2016" name="Int. J. Syst. Evol. Microbiol.">
        <title>Pseudoxanthomonas helianthi sp. nov., isolated from roots of Jerusalem artichoke (Helianthus tuberosus).</title>
        <authorList>
            <person name="Kittiwongwattana C."/>
            <person name="Thawai C."/>
        </authorList>
    </citation>
    <scope>NUCLEOTIDE SEQUENCE</scope>
    <source>
        <strain evidence="13">110414</strain>
    </source>
</reference>